<reference evidence="3" key="1">
    <citation type="submission" date="2019-03" db="EMBL/GenBank/DDBJ databases">
        <title>WGS assembly of Setaria viridis.</title>
        <authorList>
            <person name="Huang P."/>
            <person name="Jenkins J."/>
            <person name="Grimwood J."/>
            <person name="Barry K."/>
            <person name="Healey A."/>
            <person name="Mamidi S."/>
            <person name="Sreedasyam A."/>
            <person name="Shu S."/>
            <person name="Feldman M."/>
            <person name="Wu J."/>
            <person name="Yu Y."/>
            <person name="Chen C."/>
            <person name="Johnson J."/>
            <person name="Rokhsar D."/>
            <person name="Baxter I."/>
            <person name="Schmutz J."/>
            <person name="Brutnell T."/>
            <person name="Kellogg E."/>
        </authorList>
    </citation>
    <scope>NUCLEOTIDE SEQUENCE [LARGE SCALE GENOMIC DNA]</scope>
</reference>
<dbReference type="PANTHER" id="PTHR45224:SF16">
    <property type="entry name" value="OS01G0527900 PROTEIN"/>
    <property type="match status" value="1"/>
</dbReference>
<organism evidence="3 4">
    <name type="scientific">Setaria viridis</name>
    <name type="common">Green bristlegrass</name>
    <name type="synonym">Setaria italica subsp. viridis</name>
    <dbReference type="NCBI Taxonomy" id="4556"/>
    <lineage>
        <taxon>Eukaryota</taxon>
        <taxon>Viridiplantae</taxon>
        <taxon>Streptophyta</taxon>
        <taxon>Embryophyta</taxon>
        <taxon>Tracheophyta</taxon>
        <taxon>Spermatophyta</taxon>
        <taxon>Magnoliopsida</taxon>
        <taxon>Liliopsida</taxon>
        <taxon>Poales</taxon>
        <taxon>Poaceae</taxon>
        <taxon>PACMAD clade</taxon>
        <taxon>Panicoideae</taxon>
        <taxon>Panicodae</taxon>
        <taxon>Paniceae</taxon>
        <taxon>Cenchrinae</taxon>
        <taxon>Setaria</taxon>
    </lineage>
</organism>
<dbReference type="AlphaFoldDB" id="A0A4U6WCI6"/>
<name>A0A4U6WCI6_SETVI</name>
<dbReference type="CDD" id="cd00167">
    <property type="entry name" value="SANT"/>
    <property type="match status" value="1"/>
</dbReference>
<gene>
    <name evidence="3" type="ORF">SEVIR_1G188700v2</name>
</gene>
<proteinExistence type="predicted"/>
<accession>A0A4U6WCI6</accession>
<dbReference type="InterPro" id="IPR001005">
    <property type="entry name" value="SANT/Myb"/>
</dbReference>
<sequence length="479" mass="53611">MSQRFKRTSAPTLMEVPPPVAQSGQPAPPPSIPSMFGPGVWCPPRLPQSMPPSSAPSWLIGVQQPGMASSAAQGRWCWGLDSYPPGGFLNILKSRPQVASNGSSSQAIHIDDDNNDGNCSRTEKHLIWTKEEDLRLVSALVNNSNDPIQSNFKKNDQYWKGIAYVFNSTTLKNRVRTAKQIKDHFGRIKKRFAWFYDAYLERLDDLEPDKRKFSVDEDVGQHFSLDDARDERPIGGKKAKEQMKKRIKEQPCIINLEDELNNFLDAQKIENEGRKEMLETQRRVSTKEHKESIMLETYRALLIKETIRMPEDVKSEDVLALKCLREKLLIKMTKCLEFAMEFSGAGGARRGVWRRGCGGVAGDRAGVATEVITSESLEVIPPKSQEPEEVVTLDLEMEVVPDSQMEVMPDSITPELQMAPDCTTLNSIATVAEAVEAEFITTDSMPNLQMAPDSIAMDSIVPDSLPRGRFSLRSLRSCP</sequence>
<evidence type="ECO:0000313" key="3">
    <source>
        <dbReference type="EMBL" id="TKW39584.1"/>
    </source>
</evidence>
<dbReference type="PANTHER" id="PTHR45224">
    <property type="entry name" value="OS01G0527900 PROTEIN-RELATED"/>
    <property type="match status" value="1"/>
</dbReference>
<dbReference type="EMBL" id="CM016552">
    <property type="protein sequence ID" value="TKW39584.1"/>
    <property type="molecule type" value="Genomic_DNA"/>
</dbReference>
<evidence type="ECO:0000259" key="2">
    <source>
        <dbReference type="SMART" id="SM00717"/>
    </source>
</evidence>
<dbReference type="Proteomes" id="UP000298652">
    <property type="component" value="Chromosome 1"/>
</dbReference>
<feature type="compositionally biased region" description="Pro residues" evidence="1">
    <location>
        <begin position="16"/>
        <end position="32"/>
    </location>
</feature>
<evidence type="ECO:0000313" key="4">
    <source>
        <dbReference type="Proteomes" id="UP000298652"/>
    </source>
</evidence>
<protein>
    <recommendedName>
        <fullName evidence="2">Myb-like domain-containing protein</fullName>
    </recommendedName>
</protein>
<dbReference type="Gramene" id="TKW39584">
    <property type="protein sequence ID" value="TKW39584"/>
    <property type="gene ID" value="SEVIR_1G188700v2"/>
</dbReference>
<evidence type="ECO:0000256" key="1">
    <source>
        <dbReference type="SAM" id="MobiDB-lite"/>
    </source>
</evidence>
<feature type="region of interest" description="Disordered" evidence="1">
    <location>
        <begin position="1"/>
        <end position="36"/>
    </location>
</feature>
<dbReference type="SMART" id="SM00717">
    <property type="entry name" value="SANT"/>
    <property type="match status" value="1"/>
</dbReference>
<feature type="domain" description="Myb-like" evidence="2">
    <location>
        <begin position="124"/>
        <end position="191"/>
    </location>
</feature>
<keyword evidence="4" id="KW-1185">Reference proteome</keyword>